<dbReference type="Pfam" id="PF08002">
    <property type="entry name" value="DUF1697"/>
    <property type="match status" value="1"/>
</dbReference>
<evidence type="ECO:0000313" key="1">
    <source>
        <dbReference type="EMBL" id="MDC7681730.1"/>
    </source>
</evidence>
<dbReference type="PANTHER" id="PTHR36439:SF1">
    <property type="entry name" value="DUF1697 DOMAIN-CONTAINING PROTEIN"/>
    <property type="match status" value="1"/>
</dbReference>
<dbReference type="SUPFAM" id="SSF160379">
    <property type="entry name" value="SP0830-like"/>
    <property type="match status" value="1"/>
</dbReference>
<dbReference type="Gene3D" id="3.30.70.1280">
    <property type="entry name" value="SP0830-like domains"/>
    <property type="match status" value="1"/>
</dbReference>
<evidence type="ECO:0000313" key="2">
    <source>
        <dbReference type="Proteomes" id="UP001214854"/>
    </source>
</evidence>
<dbReference type="InterPro" id="IPR012545">
    <property type="entry name" value="DUF1697"/>
</dbReference>
<dbReference type="Proteomes" id="UP001214854">
    <property type="component" value="Unassembled WGS sequence"/>
</dbReference>
<dbReference type="PIRSF" id="PIRSF008502">
    <property type="entry name" value="UCP008502"/>
    <property type="match status" value="1"/>
</dbReference>
<dbReference type="EMBL" id="JAQQKX010000001">
    <property type="protein sequence ID" value="MDC7681730.1"/>
    <property type="molecule type" value="Genomic_DNA"/>
</dbReference>
<comment type="caution">
    <text evidence="1">The sequence shown here is derived from an EMBL/GenBank/DDBJ whole genome shotgun (WGS) entry which is preliminary data.</text>
</comment>
<dbReference type="RefSeq" id="WP_272746250.1">
    <property type="nucleotide sequence ID" value="NZ_JAQQKX010000001.1"/>
</dbReference>
<sequence>MSTYIALLRGINVGGNNKLPMKDWRGIMDGLGYAKVRTYIQSGNALFESDRPASDIATAMTEAIGEAFGFRPSCIVLTLDQVKAALAACPFRPEGENAHKLVHVFFLNGSVKAYDPDGLKGLATQDEAFHMDEDVFYLYTPQGFGVSKVAEKLGKYLKGDMTARNLRTVETLIDMAGE</sequence>
<reference evidence="1 2" key="1">
    <citation type="submission" date="2023-01" db="EMBL/GenBank/DDBJ databases">
        <title>Novel species of the genus Asticcacaulis isolated from rivers.</title>
        <authorList>
            <person name="Lu H."/>
        </authorList>
    </citation>
    <scope>NUCLEOTIDE SEQUENCE [LARGE SCALE GENOMIC DNA]</scope>
    <source>
        <strain evidence="1 2">BYS171W</strain>
    </source>
</reference>
<accession>A0ABT5HNU7</accession>
<name>A0ABT5HNU7_9CAUL</name>
<protein>
    <submittedName>
        <fullName evidence="1">DUF1697 domain-containing protein</fullName>
    </submittedName>
</protein>
<organism evidence="1 2">
    <name type="scientific">Asticcacaulis aquaticus</name>
    <dbReference type="NCBI Taxonomy" id="2984212"/>
    <lineage>
        <taxon>Bacteria</taxon>
        <taxon>Pseudomonadati</taxon>
        <taxon>Pseudomonadota</taxon>
        <taxon>Alphaproteobacteria</taxon>
        <taxon>Caulobacterales</taxon>
        <taxon>Caulobacteraceae</taxon>
        <taxon>Asticcacaulis</taxon>
    </lineage>
</organism>
<keyword evidence="2" id="KW-1185">Reference proteome</keyword>
<gene>
    <name evidence="1" type="ORF">PQU92_00435</name>
</gene>
<dbReference type="PANTHER" id="PTHR36439">
    <property type="entry name" value="BLL4334 PROTEIN"/>
    <property type="match status" value="1"/>
</dbReference>
<proteinExistence type="predicted"/>